<accession>A0A9X2IYC6</accession>
<feature type="transmembrane region" description="Helical" evidence="1">
    <location>
        <begin position="53"/>
        <end position="79"/>
    </location>
</feature>
<evidence type="ECO:0000256" key="1">
    <source>
        <dbReference type="SAM" id="Phobius"/>
    </source>
</evidence>
<evidence type="ECO:0000313" key="3">
    <source>
        <dbReference type="Proteomes" id="UP001139157"/>
    </source>
</evidence>
<dbReference type="AlphaFoldDB" id="A0A9X2IYC6"/>
<evidence type="ECO:0008006" key="4">
    <source>
        <dbReference type="Google" id="ProtNLM"/>
    </source>
</evidence>
<reference evidence="2" key="1">
    <citation type="submission" date="2022-06" db="EMBL/GenBank/DDBJ databases">
        <title>Novel species in genus nocardia.</title>
        <authorList>
            <person name="Li F."/>
        </authorList>
    </citation>
    <scope>NUCLEOTIDE SEQUENCE</scope>
    <source>
        <strain evidence="2">CDC141</strain>
    </source>
</reference>
<feature type="transmembrane region" description="Helical" evidence="1">
    <location>
        <begin position="241"/>
        <end position="260"/>
    </location>
</feature>
<keyword evidence="3" id="KW-1185">Reference proteome</keyword>
<dbReference type="Proteomes" id="UP001139157">
    <property type="component" value="Unassembled WGS sequence"/>
</dbReference>
<feature type="transmembrane region" description="Helical" evidence="1">
    <location>
        <begin position="148"/>
        <end position="171"/>
    </location>
</feature>
<sequence length="294" mass="30856">MCPAAPGRAGLSSAPAGFGVGSEADGEAVPIRPLGFRELLDLPFAVLQSEIRLLAGLVAPAFVVAAAAVVAITAAGSAATDGSDAGTAGAAIGSTAVFAWLLRLFVRGVATPIGLAAVHRRAIGWRAALAGLRAELGPLLAFQAMYTLIGIAVLVPGIPLLITLLPALVWLGRLRAKRFAVLPVLFEESASYRVAVARAKVLAAGAEWQLAWLWVYLRALLLVLMVPLLAIPLFLSDFSGTHRWAVISLITAAVLLITAFTEVVDSITRVVSYVDRRCRREGWDIRIPAGGPTR</sequence>
<comment type="caution">
    <text evidence="2">The sequence shown here is derived from an EMBL/GenBank/DDBJ whole genome shotgun (WGS) entry which is preliminary data.</text>
</comment>
<protein>
    <recommendedName>
        <fullName evidence="4">Glycerophosphoryl diester phosphodiesterase membrane domain-containing protein</fullName>
    </recommendedName>
</protein>
<dbReference type="EMBL" id="JAMRXG010000012">
    <property type="protein sequence ID" value="MCM6776932.1"/>
    <property type="molecule type" value="Genomic_DNA"/>
</dbReference>
<keyword evidence="1" id="KW-0472">Membrane</keyword>
<feature type="transmembrane region" description="Helical" evidence="1">
    <location>
        <begin position="123"/>
        <end position="142"/>
    </location>
</feature>
<keyword evidence="1" id="KW-1133">Transmembrane helix</keyword>
<proteinExistence type="predicted"/>
<gene>
    <name evidence="2" type="ORF">NDR86_25920</name>
</gene>
<organism evidence="2 3">
    <name type="scientific">Nocardia pulmonis</name>
    <dbReference type="NCBI Taxonomy" id="2951408"/>
    <lineage>
        <taxon>Bacteria</taxon>
        <taxon>Bacillati</taxon>
        <taxon>Actinomycetota</taxon>
        <taxon>Actinomycetes</taxon>
        <taxon>Mycobacteriales</taxon>
        <taxon>Nocardiaceae</taxon>
        <taxon>Nocardia</taxon>
    </lineage>
</organism>
<dbReference type="RefSeq" id="WP_251915436.1">
    <property type="nucleotide sequence ID" value="NZ_JAMRXG010000012.1"/>
</dbReference>
<keyword evidence="1" id="KW-0812">Transmembrane</keyword>
<feature type="transmembrane region" description="Helical" evidence="1">
    <location>
        <begin position="85"/>
        <end position="102"/>
    </location>
</feature>
<evidence type="ECO:0000313" key="2">
    <source>
        <dbReference type="EMBL" id="MCM6776932.1"/>
    </source>
</evidence>
<feature type="transmembrane region" description="Helical" evidence="1">
    <location>
        <begin position="215"/>
        <end position="235"/>
    </location>
</feature>
<name>A0A9X2IYC6_9NOCA</name>